<proteinExistence type="predicted"/>
<dbReference type="InterPro" id="IPR012675">
    <property type="entry name" value="Beta-grasp_dom_sf"/>
</dbReference>
<dbReference type="Pfam" id="PF02597">
    <property type="entry name" value="ThiS"/>
    <property type="match status" value="1"/>
</dbReference>
<dbReference type="SUPFAM" id="SSF54285">
    <property type="entry name" value="MoaD/ThiS"/>
    <property type="match status" value="1"/>
</dbReference>
<protein>
    <submittedName>
        <fullName evidence="1">Sulfur carrier protein ThiS</fullName>
    </submittedName>
</protein>
<evidence type="ECO:0000313" key="2">
    <source>
        <dbReference type="Proteomes" id="UP000468766"/>
    </source>
</evidence>
<accession>A0A6I0F4W1</accession>
<dbReference type="Proteomes" id="UP000468766">
    <property type="component" value="Unassembled WGS sequence"/>
</dbReference>
<keyword evidence="2" id="KW-1185">Reference proteome</keyword>
<dbReference type="InterPro" id="IPR003749">
    <property type="entry name" value="ThiS/MoaD-like"/>
</dbReference>
<dbReference type="InterPro" id="IPR010035">
    <property type="entry name" value="Thi_S"/>
</dbReference>
<organism evidence="1 2">
    <name type="scientific">Heliorestis acidaminivorans</name>
    <dbReference type="NCBI Taxonomy" id="553427"/>
    <lineage>
        <taxon>Bacteria</taxon>
        <taxon>Bacillati</taxon>
        <taxon>Bacillota</taxon>
        <taxon>Clostridia</taxon>
        <taxon>Eubacteriales</taxon>
        <taxon>Heliobacteriaceae</taxon>
        <taxon>Heliorestis</taxon>
    </lineage>
</organism>
<dbReference type="PANTHER" id="PTHR34472:SF1">
    <property type="entry name" value="SULFUR CARRIER PROTEIN THIS"/>
    <property type="match status" value="1"/>
</dbReference>
<dbReference type="AlphaFoldDB" id="A0A6I0F4W1"/>
<dbReference type="InterPro" id="IPR016155">
    <property type="entry name" value="Mopterin_synth/thiamin_S_b"/>
</dbReference>
<dbReference type="EMBL" id="WBXO01000001">
    <property type="protein sequence ID" value="KAB2954553.1"/>
    <property type="molecule type" value="Genomic_DNA"/>
</dbReference>
<dbReference type="RefSeq" id="WP_151618104.1">
    <property type="nucleotide sequence ID" value="NZ_WBXO01000001.1"/>
</dbReference>
<dbReference type="OrthoDB" id="9810692at2"/>
<dbReference type="NCBIfam" id="TIGR01683">
    <property type="entry name" value="thiS"/>
    <property type="match status" value="1"/>
</dbReference>
<evidence type="ECO:0000313" key="1">
    <source>
        <dbReference type="EMBL" id="KAB2954553.1"/>
    </source>
</evidence>
<dbReference type="Gene3D" id="3.10.20.30">
    <property type="match status" value="1"/>
</dbReference>
<dbReference type="PANTHER" id="PTHR34472">
    <property type="entry name" value="SULFUR CARRIER PROTEIN THIS"/>
    <property type="match status" value="1"/>
</dbReference>
<sequence>MTVTINGEQVEVATGTTLISYLKEKELPMEGLIIEYNGTIIYQDDWEKIEFIEGDKIEILTFVGGG</sequence>
<gene>
    <name evidence="1" type="primary">thiS</name>
    <name evidence="1" type="ORF">F9B85_02440</name>
</gene>
<dbReference type="CDD" id="cd00565">
    <property type="entry name" value="Ubl_ThiS"/>
    <property type="match status" value="1"/>
</dbReference>
<reference evidence="1 2" key="1">
    <citation type="submission" date="2019-10" db="EMBL/GenBank/DDBJ databases">
        <title>Whole-genome sequence of the extremophile Heliorestis acidaminivorans DSM 24790.</title>
        <authorList>
            <person name="Kyndt J.A."/>
            <person name="Meyer T.E."/>
        </authorList>
    </citation>
    <scope>NUCLEOTIDE SEQUENCE [LARGE SCALE GENOMIC DNA]</scope>
    <source>
        <strain evidence="1 2">DSM 24790</strain>
    </source>
</reference>
<name>A0A6I0F4W1_9FIRM</name>
<comment type="caution">
    <text evidence="1">The sequence shown here is derived from an EMBL/GenBank/DDBJ whole genome shotgun (WGS) entry which is preliminary data.</text>
</comment>